<keyword evidence="2" id="KW-0472">Membrane</keyword>
<accession>A0A2B7Z903</accession>
<protein>
    <submittedName>
        <fullName evidence="3">Uncharacterized protein</fullName>
    </submittedName>
</protein>
<feature type="compositionally biased region" description="Low complexity" evidence="1">
    <location>
        <begin position="1"/>
        <end position="20"/>
    </location>
</feature>
<feature type="transmembrane region" description="Helical" evidence="2">
    <location>
        <begin position="115"/>
        <end position="139"/>
    </location>
</feature>
<evidence type="ECO:0000313" key="3">
    <source>
        <dbReference type="EMBL" id="PGH29699.1"/>
    </source>
</evidence>
<sequence length="172" mass="18608">MRMYTSSSGSKKSETGSHSTWHGMQNDDVRWWEVLLASSYLAYDEFNRPTNTAAPRWKPNVLQGSKVLLAGLENASTLAHVLLADNSAVQSHSAGAHIDPCLTPLWRAVLDDVQGAIWVLCFVILVDPMSLGSFAALYVPSPLGTRFITSTLSHMDCGDKARISGGALGSKM</sequence>
<evidence type="ECO:0000313" key="4">
    <source>
        <dbReference type="Proteomes" id="UP000226031"/>
    </source>
</evidence>
<keyword evidence="4" id="KW-1185">Reference proteome</keyword>
<keyword evidence="2" id="KW-1133">Transmembrane helix</keyword>
<proteinExistence type="predicted"/>
<comment type="caution">
    <text evidence="3">The sequence shown here is derived from an EMBL/GenBank/DDBJ whole genome shotgun (WGS) entry which is preliminary data.</text>
</comment>
<reference evidence="3 4" key="1">
    <citation type="submission" date="2017-10" db="EMBL/GenBank/DDBJ databases">
        <title>Comparative genomics in systemic dimorphic fungi from Ajellomycetaceae.</title>
        <authorList>
            <person name="Munoz J.F."/>
            <person name="Mcewen J.G."/>
            <person name="Clay O.K."/>
            <person name="Cuomo C.A."/>
        </authorList>
    </citation>
    <scope>NUCLEOTIDE SEQUENCE [LARGE SCALE GENOMIC DNA]</scope>
    <source>
        <strain evidence="3 4">UAMH4076</strain>
    </source>
</reference>
<gene>
    <name evidence="3" type="ORF">GX50_07553</name>
</gene>
<evidence type="ECO:0000256" key="2">
    <source>
        <dbReference type="SAM" id="Phobius"/>
    </source>
</evidence>
<dbReference type="Proteomes" id="UP000226031">
    <property type="component" value="Unassembled WGS sequence"/>
</dbReference>
<dbReference type="EMBL" id="PDND01000219">
    <property type="protein sequence ID" value="PGH29699.1"/>
    <property type="molecule type" value="Genomic_DNA"/>
</dbReference>
<organism evidence="3 4">
    <name type="scientific">[Emmonsia] crescens</name>
    <dbReference type="NCBI Taxonomy" id="73230"/>
    <lineage>
        <taxon>Eukaryota</taxon>
        <taxon>Fungi</taxon>
        <taxon>Dikarya</taxon>
        <taxon>Ascomycota</taxon>
        <taxon>Pezizomycotina</taxon>
        <taxon>Eurotiomycetes</taxon>
        <taxon>Eurotiomycetidae</taxon>
        <taxon>Onygenales</taxon>
        <taxon>Ajellomycetaceae</taxon>
        <taxon>Emergomyces</taxon>
    </lineage>
</organism>
<name>A0A2B7Z903_9EURO</name>
<dbReference type="AlphaFoldDB" id="A0A2B7Z903"/>
<evidence type="ECO:0000256" key="1">
    <source>
        <dbReference type="SAM" id="MobiDB-lite"/>
    </source>
</evidence>
<keyword evidence="2" id="KW-0812">Transmembrane</keyword>
<feature type="region of interest" description="Disordered" evidence="1">
    <location>
        <begin position="1"/>
        <end position="21"/>
    </location>
</feature>